<evidence type="ECO:0000313" key="2">
    <source>
        <dbReference type="Proteomes" id="UP000257109"/>
    </source>
</evidence>
<organism evidence="1 2">
    <name type="scientific">Mucuna pruriens</name>
    <name type="common">Velvet bean</name>
    <name type="synonym">Dolichos pruriens</name>
    <dbReference type="NCBI Taxonomy" id="157652"/>
    <lineage>
        <taxon>Eukaryota</taxon>
        <taxon>Viridiplantae</taxon>
        <taxon>Streptophyta</taxon>
        <taxon>Embryophyta</taxon>
        <taxon>Tracheophyta</taxon>
        <taxon>Spermatophyta</taxon>
        <taxon>Magnoliopsida</taxon>
        <taxon>eudicotyledons</taxon>
        <taxon>Gunneridae</taxon>
        <taxon>Pentapetalae</taxon>
        <taxon>rosids</taxon>
        <taxon>fabids</taxon>
        <taxon>Fabales</taxon>
        <taxon>Fabaceae</taxon>
        <taxon>Papilionoideae</taxon>
        <taxon>50 kb inversion clade</taxon>
        <taxon>NPAAA clade</taxon>
        <taxon>indigoferoid/millettioid clade</taxon>
        <taxon>Phaseoleae</taxon>
        <taxon>Mucuna</taxon>
    </lineage>
</organism>
<dbReference type="Proteomes" id="UP000257109">
    <property type="component" value="Unassembled WGS sequence"/>
</dbReference>
<dbReference type="AlphaFoldDB" id="A0A371ERZ7"/>
<name>A0A371ERZ7_MUCPR</name>
<comment type="caution">
    <text evidence="1">The sequence shown here is derived from an EMBL/GenBank/DDBJ whole genome shotgun (WGS) entry which is preliminary data.</text>
</comment>
<proteinExistence type="predicted"/>
<feature type="non-terminal residue" evidence="1">
    <location>
        <position position="1"/>
    </location>
</feature>
<keyword evidence="2" id="KW-1185">Reference proteome</keyword>
<reference evidence="1" key="1">
    <citation type="submission" date="2018-05" db="EMBL/GenBank/DDBJ databases">
        <title>Draft genome of Mucuna pruriens seed.</title>
        <authorList>
            <person name="Nnadi N.E."/>
            <person name="Vos R."/>
            <person name="Hasami M.H."/>
            <person name="Devisetty U.K."/>
            <person name="Aguiy J.C."/>
        </authorList>
    </citation>
    <scope>NUCLEOTIDE SEQUENCE [LARGE SCALE GENOMIC DNA]</scope>
    <source>
        <strain evidence="1">JCA_2017</strain>
    </source>
</reference>
<dbReference type="OrthoDB" id="1727805at2759"/>
<evidence type="ECO:0000313" key="1">
    <source>
        <dbReference type="EMBL" id="RDX68784.1"/>
    </source>
</evidence>
<dbReference type="EMBL" id="QJKJ01012396">
    <property type="protein sequence ID" value="RDX68784.1"/>
    <property type="molecule type" value="Genomic_DNA"/>
</dbReference>
<accession>A0A371ERZ7</accession>
<sequence>MGIKFEDEILGLLLLNSLLESWETFKVSITYSSPNGVVSLQMAKGSILNEEMRRHKVLHLSLRCLSLKIGGEVSKKNKMEEEKRVEVSLSLDTRMWSVITVTQQGICRSIVSCEKMITNAKKIIDSSATLHVTPRNEFFTSCTSGDFRVLKMGNDGVINVGDVCLQTNMGVQL</sequence>
<gene>
    <name evidence="1" type="ORF">CR513_52187</name>
</gene>
<protein>
    <submittedName>
        <fullName evidence="1">Uncharacterized protein</fullName>
    </submittedName>
</protein>